<dbReference type="AlphaFoldDB" id="A0AAV4FVV0"/>
<protein>
    <submittedName>
        <fullName evidence="1">Uncharacterized protein</fullName>
    </submittedName>
</protein>
<evidence type="ECO:0000313" key="1">
    <source>
        <dbReference type="EMBL" id="GFR77369.1"/>
    </source>
</evidence>
<accession>A0AAV4FVV0</accession>
<gene>
    <name evidence="1" type="ORF">ElyMa_002236600</name>
</gene>
<evidence type="ECO:0000313" key="2">
    <source>
        <dbReference type="Proteomes" id="UP000762676"/>
    </source>
</evidence>
<sequence>MEQISKDTNGLVENSFEEVTKTNTKEKIEGYKIVDTWENRKQYAVYCRLSKVVFLESKRKLFIGTLKLLGEKYRNFENFSKKRNLGRASKLAMELENEGLKALRREDVFPYLTTFEIRDLQKYASSKEDLLARLQIAITTKDVFPYTWYNGQNVKLSLVDQSGESWNNFTAILVDEKGEHIYTFQNQKDFVMRFPATRFAYSPNEKYKLKIVAVSRNNSTTLKVMDISIPFEQGVSEGQIRFINIKTQRKGIEDLVSQFLVDFKKINPKSVQTIDVTASFRKNFSSSRWMVGMLILTFENKSASSIGNVGVGKLSVKCSGNTPDQAISNGISTFRKLYKEEKLIWE</sequence>
<dbReference type="EMBL" id="BMAT01004631">
    <property type="protein sequence ID" value="GFR77369.1"/>
    <property type="molecule type" value="Genomic_DNA"/>
</dbReference>
<dbReference type="Proteomes" id="UP000762676">
    <property type="component" value="Unassembled WGS sequence"/>
</dbReference>
<reference evidence="1 2" key="1">
    <citation type="journal article" date="2021" name="Elife">
        <title>Chloroplast acquisition without the gene transfer in kleptoplastic sea slugs, Plakobranchus ocellatus.</title>
        <authorList>
            <person name="Maeda T."/>
            <person name="Takahashi S."/>
            <person name="Yoshida T."/>
            <person name="Shimamura S."/>
            <person name="Takaki Y."/>
            <person name="Nagai Y."/>
            <person name="Toyoda A."/>
            <person name="Suzuki Y."/>
            <person name="Arimoto A."/>
            <person name="Ishii H."/>
            <person name="Satoh N."/>
            <person name="Nishiyama T."/>
            <person name="Hasebe M."/>
            <person name="Maruyama T."/>
            <person name="Minagawa J."/>
            <person name="Obokata J."/>
            <person name="Shigenobu S."/>
        </authorList>
    </citation>
    <scope>NUCLEOTIDE SEQUENCE [LARGE SCALE GENOMIC DNA]</scope>
</reference>
<name>A0AAV4FVV0_9GAST</name>
<proteinExistence type="predicted"/>
<organism evidence="1 2">
    <name type="scientific">Elysia marginata</name>
    <dbReference type="NCBI Taxonomy" id="1093978"/>
    <lineage>
        <taxon>Eukaryota</taxon>
        <taxon>Metazoa</taxon>
        <taxon>Spiralia</taxon>
        <taxon>Lophotrochozoa</taxon>
        <taxon>Mollusca</taxon>
        <taxon>Gastropoda</taxon>
        <taxon>Heterobranchia</taxon>
        <taxon>Euthyneura</taxon>
        <taxon>Panpulmonata</taxon>
        <taxon>Sacoglossa</taxon>
        <taxon>Placobranchoidea</taxon>
        <taxon>Plakobranchidae</taxon>
        <taxon>Elysia</taxon>
    </lineage>
</organism>
<comment type="caution">
    <text evidence="1">The sequence shown here is derived from an EMBL/GenBank/DDBJ whole genome shotgun (WGS) entry which is preliminary data.</text>
</comment>
<keyword evidence="2" id="KW-1185">Reference proteome</keyword>